<dbReference type="PANTHER" id="PTHR45638">
    <property type="entry name" value="CYCLIC NUCLEOTIDE-GATED CATION CHANNEL SUBUNIT A"/>
    <property type="match status" value="1"/>
</dbReference>
<feature type="domain" description="Cyclic nucleotide-binding" evidence="10">
    <location>
        <begin position="328"/>
        <end position="428"/>
    </location>
</feature>
<dbReference type="InterPro" id="IPR018488">
    <property type="entry name" value="cNMP-bd_CS"/>
</dbReference>
<evidence type="ECO:0000313" key="12">
    <source>
        <dbReference type="EMBL" id="KAG0327772.1"/>
    </source>
</evidence>
<dbReference type="InterPro" id="IPR032675">
    <property type="entry name" value="LRR_dom_sf"/>
</dbReference>
<evidence type="ECO:0000256" key="2">
    <source>
        <dbReference type="ARBA" id="ARBA00022448"/>
    </source>
</evidence>
<evidence type="ECO:0000259" key="11">
    <source>
        <dbReference type="PROSITE" id="PS50181"/>
    </source>
</evidence>
<dbReference type="SUPFAM" id="SSF52047">
    <property type="entry name" value="RNI-like"/>
    <property type="match status" value="1"/>
</dbReference>
<dbReference type="InterPro" id="IPR018490">
    <property type="entry name" value="cNMP-bd_dom_sf"/>
</dbReference>
<organism evidence="12 13">
    <name type="scientific">Dissophora globulifera</name>
    <dbReference type="NCBI Taxonomy" id="979702"/>
    <lineage>
        <taxon>Eukaryota</taxon>
        <taxon>Fungi</taxon>
        <taxon>Fungi incertae sedis</taxon>
        <taxon>Mucoromycota</taxon>
        <taxon>Mortierellomycotina</taxon>
        <taxon>Mortierellomycetes</taxon>
        <taxon>Mortierellales</taxon>
        <taxon>Mortierellaceae</taxon>
        <taxon>Dissophora</taxon>
    </lineage>
</organism>
<keyword evidence="4" id="KW-1133">Transmembrane helix</keyword>
<dbReference type="Gene3D" id="1.20.1280.50">
    <property type="match status" value="1"/>
</dbReference>
<evidence type="ECO:0000313" key="13">
    <source>
        <dbReference type="Proteomes" id="UP000738325"/>
    </source>
</evidence>
<dbReference type="AlphaFoldDB" id="A0A9P6UZN1"/>
<evidence type="ECO:0000256" key="3">
    <source>
        <dbReference type="ARBA" id="ARBA00022692"/>
    </source>
</evidence>
<evidence type="ECO:0000256" key="4">
    <source>
        <dbReference type="ARBA" id="ARBA00022989"/>
    </source>
</evidence>
<protein>
    <recommendedName>
        <fullName evidence="14">Cyclic nucleotide-binding domain-containing protein</fullName>
    </recommendedName>
</protein>
<keyword evidence="7" id="KW-1071">Ligand-gated ion channel</keyword>
<evidence type="ECO:0000256" key="6">
    <source>
        <dbReference type="ARBA" id="ARBA00023136"/>
    </source>
</evidence>
<feature type="compositionally biased region" description="Low complexity" evidence="9">
    <location>
        <begin position="127"/>
        <end position="146"/>
    </location>
</feature>
<dbReference type="SUPFAM" id="SSF81383">
    <property type="entry name" value="F-box domain"/>
    <property type="match status" value="1"/>
</dbReference>
<dbReference type="Pfam" id="PF00027">
    <property type="entry name" value="cNMP_binding"/>
    <property type="match status" value="2"/>
</dbReference>
<dbReference type="InterPro" id="IPR001810">
    <property type="entry name" value="F-box_dom"/>
</dbReference>
<sequence length="1237" mass="135209">MLLPTSSSPSLPKTRLQDQDLDLDLDSNEHGDHASPLHNAFDNSRPSSPAPASSAGAEPLFYPSLCVPARVLSPKLSLDVSSPSQSALPATPTLRTPPESPIKDERQESSKRQSWPYLVHQHVTQTNGLSNLSSPPSSPTEPSAGAPLPPKLSQSLVEHPLFRGCTPAGILQLASRMHIRHYHPQDHIIRRSEQSSAMFYVLRGTVKVVSHDNEATYNEIKEHNFFGDVGVLYRVPRTMDVLAKNRCTIAILSGEDLVKAMEQSPEMAKAIGYQSQERYQIYLKRRQSISARRTLDGGTGTPDQCQDDSCSDSFVKSDVHSAIRKVPLFQSCSTEVIHLLSLKVEPRTYNLGESIIRRGEIGREMYFIVSGVVEILSDDNLRVLARFREGQFFGEIACLLDVPRIANVKAVSQVEVFVLTKDNLQAVFQAVPGAAETITAAGNRLYQNWLLRRDLLTPEEELDESAKMFTPAPNIARRMSGPGTEGVPMQNLQEGGVGAERDASTDQLGSSMDLSPGGVHSIDPRQPEAISVLPMTLTDDFAIRPRFAGSPHAVSPFADEGPLGKDESPFGASDSSMDTGGLLFDSPPDVPMNRNPTIRGLQESTPKRRRASVAVWSQQDLLKLAEAANAKSSIDKTHTPVVSSAMAAPALFASHVDSLTEAQNKPALLKRSSTASLTKKRTPPKKLTRPATLQDLDESTLAQVLSSLPLNQLLRSRSVCKEWNRLILEHEDVLQDVDLAKHKKIVTDAVLIELCTTVLSKNAARTKRISLRDCFLISDKGLSVLATHMPAVQELDLHSCWNVTDAGFRSLGQHCQALVSIDFSNCRKLGDETIFSLYPKEQMLKLNEPSPTLPVCPAPVGGHIHGLRETVEQDRASPDTSMDEAQVLLTRRPSIEMDPEAVGQAIRDSESGSPLAFDVDSPKIAAVVPSQPSTATPGPMGCPLLARLNLSYCKNLTDRSFIHLSLYGAKRLEYLNLQRCTTITSEAFISLNLYQEQIDGEVVRNSITDLEMIVHEDYRPLIEPCFPRLRELHLSDCTFLTDDAIVALAPNMPHVEVVSLSFCCALTDVAVEALCEHCLFLEKIDLSFCGSAVSDASLYQLARFDALEPGKHSLKDLEIRGCVRVTERGVREILKGCANLEKLNVSSCSGIGTGDLVESEELLKSPLQDKQGEDTVMSTAPGSGSAEVKASEEQPSNGWASLPSAVPSGELARKMNALKRGKEWARAQQRPGLQIIV</sequence>
<feature type="domain" description="Cyclic nucleotide-binding" evidence="10">
    <location>
        <begin position="161"/>
        <end position="278"/>
    </location>
</feature>
<evidence type="ECO:0000256" key="9">
    <source>
        <dbReference type="SAM" id="MobiDB-lite"/>
    </source>
</evidence>
<dbReference type="PROSITE" id="PS50181">
    <property type="entry name" value="FBOX"/>
    <property type="match status" value="1"/>
</dbReference>
<keyword evidence="6" id="KW-0472">Membrane</keyword>
<comment type="caution">
    <text evidence="12">The sequence shown here is derived from an EMBL/GenBank/DDBJ whole genome shotgun (WGS) entry which is preliminary data.</text>
</comment>
<dbReference type="PANTHER" id="PTHR45638:SF11">
    <property type="entry name" value="CYCLIC NUCLEOTIDE-GATED CATION CHANNEL SUBUNIT A"/>
    <property type="match status" value="1"/>
</dbReference>
<dbReference type="SMART" id="SM00256">
    <property type="entry name" value="FBOX"/>
    <property type="match status" value="1"/>
</dbReference>
<feature type="region of interest" description="Disordered" evidence="9">
    <location>
        <begin position="480"/>
        <end position="524"/>
    </location>
</feature>
<dbReference type="OrthoDB" id="421226at2759"/>
<dbReference type="SMART" id="SM00367">
    <property type="entry name" value="LRR_CC"/>
    <property type="match status" value="10"/>
</dbReference>
<dbReference type="InterPro" id="IPR014710">
    <property type="entry name" value="RmlC-like_jellyroll"/>
</dbReference>
<evidence type="ECO:0000259" key="10">
    <source>
        <dbReference type="PROSITE" id="PS50042"/>
    </source>
</evidence>
<evidence type="ECO:0008006" key="14">
    <source>
        <dbReference type="Google" id="ProtNLM"/>
    </source>
</evidence>
<evidence type="ECO:0000256" key="1">
    <source>
        <dbReference type="ARBA" id="ARBA00004141"/>
    </source>
</evidence>
<dbReference type="InterPro" id="IPR000595">
    <property type="entry name" value="cNMP-bd_dom"/>
</dbReference>
<keyword evidence="2" id="KW-0813">Transport</keyword>
<dbReference type="PROSITE" id="PS00888">
    <property type="entry name" value="CNMP_BINDING_1"/>
    <property type="match status" value="1"/>
</dbReference>
<dbReference type="Gene3D" id="3.80.10.10">
    <property type="entry name" value="Ribonuclease Inhibitor"/>
    <property type="match status" value="3"/>
</dbReference>
<dbReference type="SMART" id="SM00100">
    <property type="entry name" value="cNMP"/>
    <property type="match status" value="2"/>
</dbReference>
<keyword evidence="3" id="KW-0812">Transmembrane</keyword>
<dbReference type="InterPro" id="IPR006553">
    <property type="entry name" value="Leu-rich_rpt_Cys-con_subtyp"/>
</dbReference>
<feature type="region of interest" description="Disordered" evidence="9">
    <location>
        <begin position="585"/>
        <end position="606"/>
    </location>
</feature>
<feature type="compositionally biased region" description="Low complexity" evidence="9">
    <location>
        <begin position="1"/>
        <end position="12"/>
    </location>
</feature>
<feature type="region of interest" description="Disordered" evidence="9">
    <location>
        <begin position="1167"/>
        <end position="1206"/>
    </location>
</feature>
<feature type="compositionally biased region" description="Low complexity" evidence="9">
    <location>
        <begin position="46"/>
        <end position="56"/>
    </location>
</feature>
<dbReference type="Pfam" id="PF00646">
    <property type="entry name" value="F-box"/>
    <property type="match status" value="1"/>
</dbReference>
<feature type="compositionally biased region" description="Low complexity" evidence="9">
    <location>
        <begin position="87"/>
        <end position="97"/>
    </location>
</feature>
<feature type="region of interest" description="Disordered" evidence="9">
    <location>
        <begin position="127"/>
        <end position="152"/>
    </location>
</feature>
<name>A0A9P6UZN1_9FUNG</name>
<keyword evidence="8" id="KW-0407">Ion channel</keyword>
<feature type="compositionally biased region" description="Basic and acidic residues" evidence="9">
    <location>
        <begin position="101"/>
        <end position="111"/>
    </location>
</feature>
<evidence type="ECO:0000256" key="8">
    <source>
        <dbReference type="ARBA" id="ARBA00023303"/>
    </source>
</evidence>
<feature type="region of interest" description="Disordered" evidence="9">
    <location>
        <begin position="1"/>
        <end position="56"/>
    </location>
</feature>
<dbReference type="Pfam" id="PF25372">
    <property type="entry name" value="DUF7885"/>
    <property type="match status" value="1"/>
</dbReference>
<dbReference type="PROSITE" id="PS50042">
    <property type="entry name" value="CNMP_BINDING_3"/>
    <property type="match status" value="2"/>
</dbReference>
<dbReference type="SUPFAM" id="SSF51206">
    <property type="entry name" value="cAMP-binding domain-like"/>
    <property type="match status" value="2"/>
</dbReference>
<reference evidence="12" key="1">
    <citation type="journal article" date="2020" name="Fungal Divers.">
        <title>Resolving the Mortierellaceae phylogeny through synthesis of multi-gene phylogenetics and phylogenomics.</title>
        <authorList>
            <person name="Vandepol N."/>
            <person name="Liber J."/>
            <person name="Desiro A."/>
            <person name="Na H."/>
            <person name="Kennedy M."/>
            <person name="Barry K."/>
            <person name="Grigoriev I.V."/>
            <person name="Miller A.N."/>
            <person name="O'Donnell K."/>
            <person name="Stajich J.E."/>
            <person name="Bonito G."/>
        </authorList>
    </citation>
    <scope>NUCLEOTIDE SEQUENCE</scope>
    <source>
        <strain evidence="12">REB-010B</strain>
    </source>
</reference>
<dbReference type="Gene3D" id="2.60.120.10">
    <property type="entry name" value="Jelly Rolls"/>
    <property type="match status" value="2"/>
</dbReference>
<dbReference type="CDD" id="cd00038">
    <property type="entry name" value="CAP_ED"/>
    <property type="match status" value="2"/>
</dbReference>
<proteinExistence type="predicted"/>
<dbReference type="InterPro" id="IPR036047">
    <property type="entry name" value="F-box-like_dom_sf"/>
</dbReference>
<evidence type="ECO:0000256" key="5">
    <source>
        <dbReference type="ARBA" id="ARBA00023065"/>
    </source>
</evidence>
<evidence type="ECO:0000256" key="7">
    <source>
        <dbReference type="ARBA" id="ARBA00023286"/>
    </source>
</evidence>
<dbReference type="InterPro" id="IPR050866">
    <property type="entry name" value="CNG_cation_channel"/>
</dbReference>
<feature type="region of interest" description="Disordered" evidence="9">
    <location>
        <begin position="79"/>
        <end position="115"/>
    </location>
</feature>
<dbReference type="GO" id="GO:0016020">
    <property type="term" value="C:membrane"/>
    <property type="evidence" value="ECO:0007669"/>
    <property type="project" value="UniProtKB-SubCell"/>
</dbReference>
<keyword evidence="13" id="KW-1185">Reference proteome</keyword>
<dbReference type="GO" id="GO:0044877">
    <property type="term" value="F:protein-containing complex binding"/>
    <property type="evidence" value="ECO:0007669"/>
    <property type="project" value="TreeGrafter"/>
</dbReference>
<dbReference type="GO" id="GO:0005221">
    <property type="term" value="F:intracellularly cyclic nucleotide-activated monoatomic cation channel activity"/>
    <property type="evidence" value="ECO:0007669"/>
    <property type="project" value="InterPro"/>
</dbReference>
<comment type="subcellular location">
    <subcellularLocation>
        <location evidence="1">Membrane</location>
        <topology evidence="1">Multi-pass membrane protein</topology>
    </subcellularLocation>
</comment>
<dbReference type="InterPro" id="IPR057207">
    <property type="entry name" value="FBXL15_LRR"/>
</dbReference>
<feature type="domain" description="F-box" evidence="11">
    <location>
        <begin position="690"/>
        <end position="737"/>
    </location>
</feature>
<keyword evidence="5" id="KW-0406">Ion transport</keyword>
<accession>A0A9P6UZN1</accession>
<dbReference type="EMBL" id="JAAAIP010000048">
    <property type="protein sequence ID" value="KAG0327772.1"/>
    <property type="molecule type" value="Genomic_DNA"/>
</dbReference>
<dbReference type="Proteomes" id="UP000738325">
    <property type="component" value="Unassembled WGS sequence"/>
</dbReference>
<gene>
    <name evidence="12" type="ORF">BGZ99_006879</name>
</gene>